<dbReference type="AlphaFoldDB" id="A0A1R4EH26"/>
<dbReference type="CDD" id="cd12176">
    <property type="entry name" value="PGDH_3"/>
    <property type="match status" value="1"/>
</dbReference>
<dbReference type="FunFam" id="3.40.50.720:FF:000041">
    <property type="entry name" value="D-3-phosphoglycerate dehydrogenase"/>
    <property type="match status" value="1"/>
</dbReference>
<comment type="catalytic activity">
    <reaction evidence="10">
        <text>(R)-2-hydroxyglutarate + NAD(+) = 2-oxoglutarate + NADH + H(+)</text>
        <dbReference type="Rhea" id="RHEA:49612"/>
        <dbReference type="ChEBI" id="CHEBI:15378"/>
        <dbReference type="ChEBI" id="CHEBI:15801"/>
        <dbReference type="ChEBI" id="CHEBI:16810"/>
        <dbReference type="ChEBI" id="CHEBI:57540"/>
        <dbReference type="ChEBI" id="CHEBI:57945"/>
        <dbReference type="EC" id="1.1.1.399"/>
    </reaction>
</comment>
<dbReference type="InterPro" id="IPR045865">
    <property type="entry name" value="ACT-like_dom_sf"/>
</dbReference>
<dbReference type="Gene3D" id="3.30.70.260">
    <property type="match status" value="1"/>
</dbReference>
<dbReference type="EMBL" id="FUGD01000102">
    <property type="protein sequence ID" value="SJM37754.1"/>
    <property type="molecule type" value="Genomic_DNA"/>
</dbReference>
<keyword evidence="15" id="KW-1185">Reference proteome</keyword>
<dbReference type="EC" id="1.1.1.399" evidence="4"/>
<dbReference type="Gene3D" id="3.40.50.720">
    <property type="entry name" value="NAD(P)-binding Rossmann-like Domain"/>
    <property type="match status" value="2"/>
</dbReference>
<comment type="pathway">
    <text evidence="2">Amino-acid biosynthesis; L-serine biosynthesis; L-serine from 3-phospho-D-glycerate: step 1/3.</text>
</comment>
<reference evidence="15" key="1">
    <citation type="submission" date="2017-02" db="EMBL/GenBank/DDBJ databases">
        <authorList>
            <person name="Mornico D."/>
        </authorList>
    </citation>
    <scope>NUCLEOTIDE SEQUENCE [LARGE SCALE GENOMIC DNA]</scope>
</reference>
<dbReference type="InterPro" id="IPR029752">
    <property type="entry name" value="D-isomer_DH_CS1"/>
</dbReference>
<evidence type="ECO:0000313" key="14">
    <source>
        <dbReference type="EMBL" id="SJM37754.1"/>
    </source>
</evidence>
<dbReference type="PROSITE" id="PS51671">
    <property type="entry name" value="ACT"/>
    <property type="match status" value="1"/>
</dbReference>
<evidence type="ECO:0000256" key="2">
    <source>
        <dbReference type="ARBA" id="ARBA00005216"/>
    </source>
</evidence>
<dbReference type="EC" id="1.1.1.95" evidence="5"/>
<dbReference type="PROSITE" id="PS00065">
    <property type="entry name" value="D_2_HYDROXYACID_DH_1"/>
    <property type="match status" value="1"/>
</dbReference>
<evidence type="ECO:0000256" key="1">
    <source>
        <dbReference type="ARBA" id="ARBA00003800"/>
    </source>
</evidence>
<protein>
    <recommendedName>
        <fullName evidence="6">D-3-phosphoglycerate dehydrogenase</fullName>
        <ecNumber evidence="4">1.1.1.399</ecNumber>
        <ecNumber evidence="5">1.1.1.95</ecNumber>
    </recommendedName>
    <alternativeName>
        <fullName evidence="9">2-oxoglutarate reductase</fullName>
    </alternativeName>
</protein>
<name>A0A1R4EH26_9GAMM</name>
<dbReference type="GO" id="GO:0047545">
    <property type="term" value="F:(S)-2-hydroxyglutarate dehydrogenase activity"/>
    <property type="evidence" value="ECO:0007669"/>
    <property type="project" value="UniProtKB-ARBA"/>
</dbReference>
<dbReference type="InterPro" id="IPR006139">
    <property type="entry name" value="D-isomer_2_OHA_DH_cat_dom"/>
</dbReference>
<evidence type="ECO:0000259" key="13">
    <source>
        <dbReference type="PROSITE" id="PS51671"/>
    </source>
</evidence>
<evidence type="ECO:0000256" key="11">
    <source>
        <dbReference type="ARBA" id="ARBA00048731"/>
    </source>
</evidence>
<evidence type="ECO:0000256" key="9">
    <source>
        <dbReference type="ARBA" id="ARBA00030455"/>
    </source>
</evidence>
<dbReference type="InterPro" id="IPR050418">
    <property type="entry name" value="D-iso_2-hydroxyacid_DH_PdxB"/>
</dbReference>
<evidence type="ECO:0000313" key="15">
    <source>
        <dbReference type="Proteomes" id="UP000188169"/>
    </source>
</evidence>
<dbReference type="CDD" id="cd04901">
    <property type="entry name" value="ACT_3PGDH"/>
    <property type="match status" value="1"/>
</dbReference>
<dbReference type="STRING" id="1945520.A1019T_01738"/>
<evidence type="ECO:0000256" key="6">
    <source>
        <dbReference type="ARBA" id="ARBA00021582"/>
    </source>
</evidence>
<evidence type="ECO:0000256" key="12">
    <source>
        <dbReference type="RuleBase" id="RU003719"/>
    </source>
</evidence>
<accession>A0A1R4EH26</accession>
<dbReference type="SUPFAM" id="SSF52283">
    <property type="entry name" value="Formate/glycerate dehydrogenase catalytic domain-like"/>
    <property type="match status" value="1"/>
</dbReference>
<dbReference type="GO" id="GO:0006564">
    <property type="term" value="P:L-serine biosynthetic process"/>
    <property type="evidence" value="ECO:0007669"/>
    <property type="project" value="UniProtKB-ARBA"/>
</dbReference>
<organism evidence="14 15">
    <name type="scientific">Psychrobacter pasteurii</name>
    <dbReference type="NCBI Taxonomy" id="1945520"/>
    <lineage>
        <taxon>Bacteria</taxon>
        <taxon>Pseudomonadati</taxon>
        <taxon>Pseudomonadota</taxon>
        <taxon>Gammaproteobacteria</taxon>
        <taxon>Moraxellales</taxon>
        <taxon>Moraxellaceae</taxon>
        <taxon>Psychrobacter</taxon>
    </lineage>
</organism>
<evidence type="ECO:0000256" key="3">
    <source>
        <dbReference type="ARBA" id="ARBA00005854"/>
    </source>
</evidence>
<dbReference type="SUPFAM" id="SSF55021">
    <property type="entry name" value="ACT-like"/>
    <property type="match status" value="1"/>
</dbReference>
<feature type="domain" description="ACT" evidence="13">
    <location>
        <begin position="339"/>
        <end position="408"/>
    </location>
</feature>
<dbReference type="PANTHER" id="PTHR43761:SF1">
    <property type="entry name" value="D-ISOMER SPECIFIC 2-HYDROXYACID DEHYDROGENASE CATALYTIC DOMAIN-CONTAINING PROTEIN-RELATED"/>
    <property type="match status" value="1"/>
</dbReference>
<dbReference type="Pfam" id="PF02826">
    <property type="entry name" value="2-Hacid_dh_C"/>
    <property type="match status" value="1"/>
</dbReference>
<evidence type="ECO:0000256" key="7">
    <source>
        <dbReference type="ARBA" id="ARBA00023002"/>
    </source>
</evidence>
<dbReference type="GO" id="GO:0004617">
    <property type="term" value="F:phosphoglycerate dehydrogenase activity"/>
    <property type="evidence" value="ECO:0007669"/>
    <property type="project" value="UniProtKB-EC"/>
</dbReference>
<keyword evidence="7 12" id="KW-0560">Oxidoreductase</keyword>
<dbReference type="PANTHER" id="PTHR43761">
    <property type="entry name" value="D-ISOMER SPECIFIC 2-HYDROXYACID DEHYDROGENASE FAMILY PROTEIN (AFU_ORTHOLOGUE AFUA_1G13630)"/>
    <property type="match status" value="1"/>
</dbReference>
<proteinExistence type="inferred from homology"/>
<keyword evidence="8" id="KW-0520">NAD</keyword>
<comment type="similarity">
    <text evidence="3 12">Belongs to the D-isomer specific 2-hydroxyacid dehydrogenase family.</text>
</comment>
<dbReference type="InterPro" id="IPR002912">
    <property type="entry name" value="ACT_dom"/>
</dbReference>
<comment type="function">
    <text evidence="1">Catalyzes the reversible oxidation of 3-phospho-D-glycerate to 3-phosphonooxypyruvate, the first step of the phosphorylated L-serine biosynthesis pathway. Also catalyzes the reversible oxidation of 2-hydroxyglutarate to 2-oxoglutarate.</text>
</comment>
<dbReference type="InterPro" id="IPR054480">
    <property type="entry name" value="AHAS_small-like_ACT"/>
</dbReference>
<evidence type="ECO:0000256" key="8">
    <source>
        <dbReference type="ARBA" id="ARBA00023027"/>
    </source>
</evidence>
<evidence type="ECO:0000256" key="10">
    <source>
        <dbReference type="ARBA" id="ARBA00048126"/>
    </source>
</evidence>
<dbReference type="RefSeq" id="WP_077449139.1">
    <property type="nucleotide sequence ID" value="NZ_FUGD01000102.1"/>
</dbReference>
<comment type="catalytic activity">
    <reaction evidence="11">
        <text>(2R)-3-phosphoglycerate + NAD(+) = 3-phosphooxypyruvate + NADH + H(+)</text>
        <dbReference type="Rhea" id="RHEA:12641"/>
        <dbReference type="ChEBI" id="CHEBI:15378"/>
        <dbReference type="ChEBI" id="CHEBI:18110"/>
        <dbReference type="ChEBI" id="CHEBI:57540"/>
        <dbReference type="ChEBI" id="CHEBI:57945"/>
        <dbReference type="ChEBI" id="CHEBI:58272"/>
        <dbReference type="EC" id="1.1.1.95"/>
    </reaction>
</comment>
<evidence type="ECO:0000256" key="4">
    <source>
        <dbReference type="ARBA" id="ARBA00013001"/>
    </source>
</evidence>
<sequence>MALSLEKDKIRFLLLEGLHENSLKVLNDAGYTNIEYLSHALDPEELEEKIKDAHFIGIRSRTQLTRDILEKAEKLIAIGCFCIGTNQVDLEAAREFGIPVFNAPYSNTRSVAELVIAEAIMLYRGIPEKNAVVHRGGWGKSAKNSHEVRGKVMGIVGYGSIGSQLSVLAESLGMKVIYHDVMTKLPLGNAVQVGSLEELLQTADIVTLHVPDLPSTRYMMKKEQFDLMKEGSYFINAARGTCVEIDDLAAAIESGKILGAAVDVFPKEPKSADEEFESPLRKFDNVILTPHIGGSTQEAQANIGLEVAEKFVKYSDAGDTTTSVNFPEVSIPVKEGSHRLLHIHKNVPGVLSQINSSFASAGINILAQSLMTEGDVGYLVMDVDNRNSQEALDQLRNIKETIRVRVLF</sequence>
<dbReference type="InterPro" id="IPR006140">
    <property type="entry name" value="D-isomer_DH_NAD-bd"/>
</dbReference>
<dbReference type="Pfam" id="PF22629">
    <property type="entry name" value="ACT_AHAS_ss"/>
    <property type="match status" value="1"/>
</dbReference>
<dbReference type="NCBIfam" id="NF008759">
    <property type="entry name" value="PRK11790.1"/>
    <property type="match status" value="1"/>
</dbReference>
<dbReference type="SUPFAM" id="SSF51735">
    <property type="entry name" value="NAD(P)-binding Rossmann-fold domains"/>
    <property type="match status" value="1"/>
</dbReference>
<dbReference type="GO" id="GO:0051287">
    <property type="term" value="F:NAD binding"/>
    <property type="evidence" value="ECO:0007669"/>
    <property type="project" value="InterPro"/>
</dbReference>
<dbReference type="OrthoDB" id="9805416at2"/>
<dbReference type="Proteomes" id="UP000188169">
    <property type="component" value="Unassembled WGS sequence"/>
</dbReference>
<dbReference type="Pfam" id="PF00389">
    <property type="entry name" value="2-Hacid_dh"/>
    <property type="match status" value="1"/>
</dbReference>
<dbReference type="UniPathway" id="UPA00135">
    <property type="reaction ID" value="UER00196"/>
</dbReference>
<evidence type="ECO:0000256" key="5">
    <source>
        <dbReference type="ARBA" id="ARBA00013143"/>
    </source>
</evidence>
<dbReference type="InterPro" id="IPR036291">
    <property type="entry name" value="NAD(P)-bd_dom_sf"/>
</dbReference>
<gene>
    <name evidence="14" type="primary">serA</name>
    <name evidence="14" type="ORF">A1019T_01738</name>
</gene>